<protein>
    <recommendedName>
        <fullName evidence="4">Lipoprotein</fullName>
    </recommendedName>
</protein>
<evidence type="ECO:0000313" key="2">
    <source>
        <dbReference type="EMBL" id="MBK1468212.1"/>
    </source>
</evidence>
<organism evidence="2 3">
    <name type="scientific">Parvimonas parva</name>
    <dbReference type="NCBI Taxonomy" id="2769485"/>
    <lineage>
        <taxon>Bacteria</taxon>
        <taxon>Bacillati</taxon>
        <taxon>Bacillota</taxon>
        <taxon>Tissierellia</taxon>
        <taxon>Tissierellales</taxon>
        <taxon>Peptoniphilaceae</taxon>
        <taxon>Parvimonas</taxon>
    </lineage>
</organism>
<gene>
    <name evidence="2" type="ORF">IBJ83_02630</name>
</gene>
<keyword evidence="3" id="KW-1185">Reference proteome</keyword>
<dbReference type="RefSeq" id="WP_201275205.1">
    <property type="nucleotide sequence ID" value="NZ_JACVDA010000005.1"/>
</dbReference>
<evidence type="ECO:0000256" key="1">
    <source>
        <dbReference type="SAM" id="SignalP"/>
    </source>
</evidence>
<keyword evidence="1" id="KW-0732">Signal</keyword>
<evidence type="ECO:0000313" key="3">
    <source>
        <dbReference type="Proteomes" id="UP000823123"/>
    </source>
</evidence>
<comment type="caution">
    <text evidence="2">The sequence shown here is derived from an EMBL/GenBank/DDBJ whole genome shotgun (WGS) entry which is preliminary data.</text>
</comment>
<dbReference type="EMBL" id="JACVDA010000005">
    <property type="protein sequence ID" value="MBK1468212.1"/>
    <property type="molecule type" value="Genomic_DNA"/>
</dbReference>
<feature type="signal peptide" evidence="1">
    <location>
        <begin position="1"/>
        <end position="20"/>
    </location>
</feature>
<name>A0ABS1CA44_9FIRM</name>
<feature type="chain" id="PRO_5046819096" description="Lipoprotein" evidence="1">
    <location>
        <begin position="21"/>
        <end position="125"/>
    </location>
</feature>
<sequence>MKRKYLLLIGLLLLSSCSKSEDKSKVETEFVETKSTDKIRFENFNVDGKNIEFEIVNEIDKNLLYTDEIKLYKNGEQLIPKLEEKAITQKLEPNKKRKFKMNLEHYFKNIKSGKYILIKTVWIEN</sequence>
<accession>A0ABS1CA44</accession>
<reference evidence="2 3" key="1">
    <citation type="submission" date="2020-09" db="EMBL/GenBank/DDBJ databases">
        <title>Parvimonas S3374 sp. nov.</title>
        <authorList>
            <person name="Buhl M."/>
        </authorList>
    </citation>
    <scope>NUCLEOTIDE SEQUENCE [LARGE SCALE GENOMIC DNA]</scope>
    <source>
        <strain evidence="2 3">S3374</strain>
    </source>
</reference>
<evidence type="ECO:0008006" key="4">
    <source>
        <dbReference type="Google" id="ProtNLM"/>
    </source>
</evidence>
<dbReference type="PROSITE" id="PS51257">
    <property type="entry name" value="PROKAR_LIPOPROTEIN"/>
    <property type="match status" value="1"/>
</dbReference>
<proteinExistence type="predicted"/>
<dbReference type="Proteomes" id="UP000823123">
    <property type="component" value="Unassembled WGS sequence"/>
</dbReference>